<protein>
    <submittedName>
        <fullName evidence="1">Uncharacterized protein</fullName>
    </submittedName>
</protein>
<evidence type="ECO:0000313" key="1">
    <source>
        <dbReference type="Ensembl" id="ENSOARP00020061995.1"/>
    </source>
</evidence>
<gene>
    <name evidence="1" type="primary">LOC114111676</name>
</gene>
<accession>A0AC11ER60</accession>
<organism evidence="1">
    <name type="scientific">Ovis aries</name>
    <name type="common">Sheep</name>
    <dbReference type="NCBI Taxonomy" id="9940"/>
    <lineage>
        <taxon>Eukaryota</taxon>
        <taxon>Metazoa</taxon>
        <taxon>Chordata</taxon>
        <taxon>Craniata</taxon>
        <taxon>Vertebrata</taxon>
        <taxon>Euteleostomi</taxon>
        <taxon>Mammalia</taxon>
        <taxon>Eutheria</taxon>
        <taxon>Laurasiatheria</taxon>
        <taxon>Artiodactyla</taxon>
        <taxon>Ruminantia</taxon>
        <taxon>Pecora</taxon>
        <taxon>Bovidae</taxon>
        <taxon>Caprinae</taxon>
        <taxon>Ovis</taxon>
    </lineage>
</organism>
<reference evidence="1" key="1">
    <citation type="submission" date="2020-11" db="EMBL/GenBank/DDBJ databases">
        <authorList>
            <person name="Davenport K.M."/>
            <person name="Bickhart D.M."/>
            <person name="Smith T.P.L."/>
            <person name="Murdoch B.M."/>
            <person name="Rosen B.D."/>
        </authorList>
    </citation>
    <scope>NUCLEOTIDE SEQUENCE [LARGE SCALE GENOMIC DNA]</scope>
    <source>
        <strain evidence="1">OAR_USU_Benz2616</strain>
    </source>
</reference>
<sequence>MAVDFGDHASGFRHIDVIKFINNEVLVNGGGPDFYVAFRSRPWSKIEDQLQTVVADPRVPHNIKRACAWSALALSVRVGARQWEQQAHRIRQLQEQVGEREAASWALANELKRLREERQEAAVHLRSARYTLKQVMDERDMLRWRLLQFERSAQLAPVAHEMLPGPGAEQLGATAWPMNVPAHGKMVALGAQGMPHSESQMAAPAAVVYVPGPQSSFAQAMQPRPPMPVPHPFPCHVPFPSGYPYVTPLAVMEGGAVTAPAVPGAVAPQMPPLGIYPPGQWAAGGAQEEMAPPYDPSFNAQEEYSDNLQGEYAQEACRSHNREEGAVCPQGMSTLGDSRSQSREEGAVCPQGMSSVEDSRIQSQEEGAVCPQEMSSLPDSRSQSLEEGAVCPQGMSSLQDSRSQSREEGAVCPQEMSSLPDSRSQSLEEGAVCPQVMSSVGDSRNHSREEGAVCPQGTAPQGDSRSHSQKECPVMPQGKYSMGSGKFPKQEGPERLQGTCPSGSSKCYIVRKSPKKQEQKTKQPKEKKSSNFQHQQKPAIHPIQNCWECLHCKAVNFPRRKACYKCKIGCRAFESGGLDPGQAH</sequence>
<dbReference type="Ensembl" id="ENSOART00020069265.1">
    <property type="protein sequence ID" value="ENSOARP00020061995.1"/>
    <property type="gene ID" value="ENSOARG00020035861.1"/>
</dbReference>
<proteinExistence type="predicted"/>
<name>A0AC11ER60_SHEEP</name>
<reference evidence="1" key="3">
    <citation type="submission" date="2025-09" db="UniProtKB">
        <authorList>
            <consortium name="Ensembl"/>
        </authorList>
    </citation>
    <scope>IDENTIFICATION</scope>
</reference>
<reference evidence="1" key="2">
    <citation type="submission" date="2025-08" db="UniProtKB">
        <authorList>
            <consortium name="Ensembl"/>
        </authorList>
    </citation>
    <scope>IDENTIFICATION</scope>
</reference>